<dbReference type="HOGENOM" id="CLU_429596_0_0_1"/>
<feature type="compositionally biased region" description="Basic and acidic residues" evidence="1">
    <location>
        <begin position="116"/>
        <end position="143"/>
    </location>
</feature>
<feature type="compositionally biased region" description="Basic and acidic residues" evidence="1">
    <location>
        <begin position="565"/>
        <end position="574"/>
    </location>
</feature>
<feature type="compositionally biased region" description="Polar residues" evidence="1">
    <location>
        <begin position="628"/>
        <end position="650"/>
    </location>
</feature>
<dbReference type="VEuPathDB" id="FungiDB:CPSG_05314"/>
<feature type="compositionally biased region" description="Basic and acidic residues" evidence="1">
    <location>
        <begin position="158"/>
        <end position="193"/>
    </location>
</feature>
<feature type="region of interest" description="Disordered" evidence="1">
    <location>
        <begin position="562"/>
        <end position="599"/>
    </location>
</feature>
<reference evidence="3" key="1">
    <citation type="journal article" date="2010" name="Genome Res.">
        <title>Population genomic sequencing of Coccidioides fungi reveals recent hybridization and transposon control.</title>
        <authorList>
            <person name="Neafsey D.E."/>
            <person name="Barker B.M."/>
            <person name="Sharpton T.J."/>
            <person name="Stajich J.E."/>
            <person name="Park D.J."/>
            <person name="Whiston E."/>
            <person name="Hung C.-Y."/>
            <person name="McMahan C."/>
            <person name="White J."/>
            <person name="Sykes S."/>
            <person name="Heiman D."/>
            <person name="Young S."/>
            <person name="Zeng Q."/>
            <person name="Abouelleil A."/>
            <person name="Aftuck L."/>
            <person name="Bessette D."/>
            <person name="Brown A."/>
            <person name="FitzGerald M."/>
            <person name="Lui A."/>
            <person name="Macdonald J.P."/>
            <person name="Priest M."/>
            <person name="Orbach M.J."/>
            <person name="Galgiani J.N."/>
            <person name="Kirkland T.N."/>
            <person name="Cole G.T."/>
            <person name="Birren B.W."/>
            <person name="Henn M.R."/>
            <person name="Taylor J.W."/>
            <person name="Rounsley S.D."/>
        </authorList>
    </citation>
    <scope>NUCLEOTIDE SEQUENCE [LARGE SCALE GENOMIC DNA]</scope>
    <source>
        <strain evidence="3">RMSCC 757 / Silveira</strain>
    </source>
</reference>
<keyword evidence="3" id="KW-1185">Reference proteome</keyword>
<organism evidence="3">
    <name type="scientific">Coccidioides posadasii (strain RMSCC 757 / Silveira)</name>
    <name type="common">Valley fever fungus</name>
    <dbReference type="NCBI Taxonomy" id="443226"/>
    <lineage>
        <taxon>Eukaryota</taxon>
        <taxon>Fungi</taxon>
        <taxon>Dikarya</taxon>
        <taxon>Ascomycota</taxon>
        <taxon>Pezizomycotina</taxon>
        <taxon>Eurotiomycetes</taxon>
        <taxon>Eurotiomycetidae</taxon>
        <taxon>Onygenales</taxon>
        <taxon>Onygenaceae</taxon>
        <taxon>Coccidioides</taxon>
    </lineage>
</organism>
<sequence>MEITNINMEKIKIPSLPGEVPHEGPRRSPRKKNFTSSYITNRGGTGFRRHRPTETAVTPEKEPIGEISTQTATPAATSEPQEASPSVPASPTEKHSIREGNTESSNAVRASPSTPRQDDQVHAEETPGTLREDKGEHPLKEGVFEYPNLDRSPPTTPRQDDQVHAEETPGTLREDKGKRPLKERVFDYPDLDRASPTTPRQDDQAHAGESPGTLRQDKGKHPLKEEVIEYSNLEQPSSGITFAGKGVMDPTKAIEKIYGLGSWEVPQAMQALFAWESDGHPGITNAVAGLILKIRGHSDRIKCNIESIAAWHGLQKDILDHNAILEQLGAPEQWNYSVDRFQETTGLTMPDDPRYFFSANSSKKAHEASQNIHTIDLRVDSGRPHLHCDVVAWVQPSAAECQVFVIYEYQGIKVAQLEPGQRHSFSRHHLPQMRYRGGLMPGRETWLANRPSLNGIQLVAKDINEERYCVEIKYPNGQVGYEPLAKLYTLFHQSPATINQLIRERYLRQNQRFLEALEADETANENLESSFDPFRPQNHVDTVSSQQRLKFEPFRPREFAVTQRPEIRAGKFLDGRYPSPQRALMAKPKRSQKEDPMPHERFQSVEDILLLEEGSPVEPAEKDPTSPSPDQRQPVRENQQQVGNSKTPPSRHSPATVETPSHSRPAWNFMNLFSAKRGQ</sequence>
<dbReference type="VEuPathDB" id="FungiDB:D8B26_005378"/>
<gene>
    <name evidence="2" type="ORF">CPSG_05314</name>
</gene>
<feature type="region of interest" description="Disordered" evidence="1">
    <location>
        <begin position="524"/>
        <end position="546"/>
    </location>
</feature>
<proteinExistence type="predicted"/>
<protein>
    <submittedName>
        <fullName evidence="2">Uncharacterized protein</fullName>
    </submittedName>
</protein>
<feature type="region of interest" description="Disordered" evidence="1">
    <location>
        <begin position="1"/>
        <end position="220"/>
    </location>
</feature>
<evidence type="ECO:0000256" key="1">
    <source>
        <dbReference type="SAM" id="MobiDB-lite"/>
    </source>
</evidence>
<feature type="compositionally biased region" description="Polar residues" evidence="1">
    <location>
        <begin position="102"/>
        <end position="115"/>
    </location>
</feature>
<accession>E9D546</accession>
<dbReference type="AlphaFoldDB" id="E9D546"/>
<dbReference type="Proteomes" id="UP000002497">
    <property type="component" value="Unassembled WGS sequence"/>
</dbReference>
<feature type="region of interest" description="Disordered" evidence="1">
    <location>
        <begin position="612"/>
        <end position="679"/>
    </location>
</feature>
<feature type="compositionally biased region" description="Basic and acidic residues" evidence="1">
    <location>
        <begin position="92"/>
        <end position="101"/>
    </location>
</feature>
<reference evidence="3" key="2">
    <citation type="submission" date="2010-03" db="EMBL/GenBank/DDBJ databases">
        <title>The genome sequence of Coccidioides posadasii strain Silveira.</title>
        <authorList>
            <consortium name="The Broad Institute Genome Sequencing Center for Infectious Disease"/>
            <person name="Neafsey D."/>
            <person name="Orbach M."/>
            <person name="Henn M.R."/>
            <person name="Cole G.T."/>
            <person name="Galgiani J."/>
            <person name="Gardner M.J."/>
            <person name="Kirkland T.N."/>
            <person name="Taylor J.W."/>
            <person name="Young S.K."/>
            <person name="Zeng Q."/>
            <person name="Koehrsen M."/>
            <person name="Alvarado L."/>
            <person name="Berlin A."/>
            <person name="Borenstein D."/>
            <person name="Chapman S.B."/>
            <person name="Chen Z."/>
            <person name="Engels R."/>
            <person name="Freedman E."/>
            <person name="Gellesch M."/>
            <person name="Goldberg J."/>
            <person name="Griggs A."/>
            <person name="Gujja S."/>
            <person name="Heilman E."/>
            <person name="Heiman D."/>
            <person name="Howarth C."/>
            <person name="Jen D."/>
            <person name="Larson L."/>
            <person name="Mehta T."/>
            <person name="Neiman D."/>
            <person name="Park D."/>
            <person name="Pearson M."/>
            <person name="Richards J."/>
            <person name="Roberts A."/>
            <person name="Saif S."/>
            <person name="Shea T."/>
            <person name="Shenoy N."/>
            <person name="Sisk P."/>
            <person name="Stolte C."/>
            <person name="Sykes S."/>
            <person name="Walk T."/>
            <person name="White J."/>
            <person name="Yandava C."/>
            <person name="Haas B."/>
            <person name="Nusbaum C."/>
            <person name="Birren B."/>
        </authorList>
    </citation>
    <scope>NUCLEOTIDE SEQUENCE [LARGE SCALE GENOMIC DNA]</scope>
    <source>
        <strain evidence="3">RMSCC 757 / Silveira</strain>
    </source>
</reference>
<feature type="compositionally biased region" description="Polar residues" evidence="1">
    <location>
        <begin position="67"/>
        <end position="89"/>
    </location>
</feature>
<dbReference type="EMBL" id="GL636492">
    <property type="protein sequence ID" value="EFW18628.1"/>
    <property type="molecule type" value="Genomic_DNA"/>
</dbReference>
<evidence type="ECO:0000313" key="3">
    <source>
        <dbReference type="Proteomes" id="UP000002497"/>
    </source>
</evidence>
<evidence type="ECO:0000313" key="2">
    <source>
        <dbReference type="EMBL" id="EFW18628.1"/>
    </source>
</evidence>
<name>E9D546_COCPS</name>